<keyword evidence="2" id="KW-1185">Reference proteome</keyword>
<reference evidence="1 2" key="1">
    <citation type="journal article" date="2018" name="Nat. Ecol. Evol.">
        <title>Pezizomycetes genomes reveal the molecular basis of ectomycorrhizal truffle lifestyle.</title>
        <authorList>
            <person name="Murat C."/>
            <person name="Payen T."/>
            <person name="Noel B."/>
            <person name="Kuo A."/>
            <person name="Morin E."/>
            <person name="Chen J."/>
            <person name="Kohler A."/>
            <person name="Krizsan K."/>
            <person name="Balestrini R."/>
            <person name="Da Silva C."/>
            <person name="Montanini B."/>
            <person name="Hainaut M."/>
            <person name="Levati E."/>
            <person name="Barry K.W."/>
            <person name="Belfiori B."/>
            <person name="Cichocki N."/>
            <person name="Clum A."/>
            <person name="Dockter R.B."/>
            <person name="Fauchery L."/>
            <person name="Guy J."/>
            <person name="Iotti M."/>
            <person name="Le Tacon F."/>
            <person name="Lindquist E.A."/>
            <person name="Lipzen A."/>
            <person name="Malagnac F."/>
            <person name="Mello A."/>
            <person name="Molinier V."/>
            <person name="Miyauchi S."/>
            <person name="Poulain J."/>
            <person name="Riccioni C."/>
            <person name="Rubini A."/>
            <person name="Sitrit Y."/>
            <person name="Splivallo R."/>
            <person name="Traeger S."/>
            <person name="Wang M."/>
            <person name="Zifcakova L."/>
            <person name="Wipf D."/>
            <person name="Zambonelli A."/>
            <person name="Paolocci F."/>
            <person name="Nowrousian M."/>
            <person name="Ottonello S."/>
            <person name="Baldrian P."/>
            <person name="Spatafora J.W."/>
            <person name="Henrissat B."/>
            <person name="Nagy L.G."/>
            <person name="Aury J.M."/>
            <person name="Wincker P."/>
            <person name="Grigoriev I.V."/>
            <person name="Bonfante P."/>
            <person name="Martin F.M."/>
        </authorList>
    </citation>
    <scope>NUCLEOTIDE SEQUENCE [LARGE SCALE GENOMIC DNA]</scope>
    <source>
        <strain evidence="1 2">ATCC MYA-4762</strain>
    </source>
</reference>
<dbReference type="InParanoid" id="A0A3N4MDL9"/>
<evidence type="ECO:0000313" key="2">
    <source>
        <dbReference type="Proteomes" id="UP000267821"/>
    </source>
</evidence>
<accession>A0A3N4MDL9</accession>
<organism evidence="1 2">
    <name type="scientific">Terfezia boudieri ATCC MYA-4762</name>
    <dbReference type="NCBI Taxonomy" id="1051890"/>
    <lineage>
        <taxon>Eukaryota</taxon>
        <taxon>Fungi</taxon>
        <taxon>Dikarya</taxon>
        <taxon>Ascomycota</taxon>
        <taxon>Pezizomycotina</taxon>
        <taxon>Pezizomycetes</taxon>
        <taxon>Pezizales</taxon>
        <taxon>Pezizaceae</taxon>
        <taxon>Terfezia</taxon>
    </lineage>
</organism>
<proteinExistence type="predicted"/>
<dbReference type="Proteomes" id="UP000267821">
    <property type="component" value="Unassembled WGS sequence"/>
</dbReference>
<dbReference type="EMBL" id="ML121527">
    <property type="protein sequence ID" value="RPB29931.1"/>
    <property type="molecule type" value="Genomic_DNA"/>
</dbReference>
<dbReference type="AlphaFoldDB" id="A0A3N4MDL9"/>
<name>A0A3N4MDL9_9PEZI</name>
<sequence>MGHMQPIDAKRKAKVNVLLRTTGSTLGWTAWKVTAKAGLEEFNDESTWSVGRVAQEVDHLEVAGEVCRMLVQVSSTSSNGKAIVQAARNFFFFFFFCRYSYSIPVLVR</sequence>
<gene>
    <name evidence="1" type="ORF">L211DRAFT_52680</name>
</gene>
<evidence type="ECO:0000313" key="1">
    <source>
        <dbReference type="EMBL" id="RPB29931.1"/>
    </source>
</evidence>
<protein>
    <submittedName>
        <fullName evidence="1">Uncharacterized protein</fullName>
    </submittedName>
</protein>